<accession>A0A381RUS1</accession>
<feature type="region of interest" description="Disordered" evidence="1">
    <location>
        <begin position="556"/>
        <end position="576"/>
    </location>
</feature>
<dbReference type="Pfam" id="PF20256">
    <property type="entry name" value="MoCoBD_2"/>
    <property type="match status" value="1"/>
</dbReference>
<protein>
    <recommendedName>
        <fullName evidence="2">Aldehyde oxidase/xanthine dehydrogenase a/b hammerhead domain-containing protein</fullName>
    </recommendedName>
</protein>
<dbReference type="Gene3D" id="3.30.365.10">
    <property type="entry name" value="Aldehyde oxidase/xanthine dehydrogenase, molybdopterin binding domain"/>
    <property type="match status" value="4"/>
</dbReference>
<dbReference type="InterPro" id="IPR036856">
    <property type="entry name" value="Ald_Oxase/Xan_DH_a/b_sf"/>
</dbReference>
<dbReference type="Gene3D" id="3.90.1170.50">
    <property type="entry name" value="Aldehyde oxidase/xanthine dehydrogenase, a/b hammerhead"/>
    <property type="match status" value="1"/>
</dbReference>
<dbReference type="EMBL" id="UINC01002342">
    <property type="protein sequence ID" value="SUZ95635.1"/>
    <property type="molecule type" value="Genomic_DNA"/>
</dbReference>
<dbReference type="SMART" id="SM01008">
    <property type="entry name" value="Ald_Xan_dh_C"/>
    <property type="match status" value="1"/>
</dbReference>
<dbReference type="InterPro" id="IPR037165">
    <property type="entry name" value="AldOxase/xan_DH_Mopterin-bd_sf"/>
</dbReference>
<dbReference type="InterPro" id="IPR008274">
    <property type="entry name" value="AldOxase/xan_DH_MoCoBD1"/>
</dbReference>
<dbReference type="GO" id="GO:0016491">
    <property type="term" value="F:oxidoreductase activity"/>
    <property type="evidence" value="ECO:0007669"/>
    <property type="project" value="InterPro"/>
</dbReference>
<proteinExistence type="predicted"/>
<dbReference type="InterPro" id="IPR000674">
    <property type="entry name" value="Ald_Oxase/Xan_DH_a/b"/>
</dbReference>
<evidence type="ECO:0000313" key="3">
    <source>
        <dbReference type="EMBL" id="SUZ95635.1"/>
    </source>
</evidence>
<sequence length="751" mass="81055">MISSYETIGRPVGRAEGPAKVTGQAVFPADVNLPGTLVGKCLRSPFPYAKIVSIDSESVAAARQVPGVHAVLTANDIPPHLVGRMLRDMPILARDVVRFAGQKVVAVAAEDDDIAEEALNLIQIEYEELDPILDPSESLKPGAPVLHPDFAGYAGIPDGAQAYPNAAGHGSWTHGDVDKGFGEAELIFEHTFRTNHQHQAYIEPHASVVFLDNTGRVQTWVNSKMPFQVRQQLSEGIDIPTDQIRVNPTTIGGDFGGKGGFMDTHLGFWLSKTTGRPVRMAMTYIEELMAGNPRHPAVMTFKTGVKKDGSITARQAYLVYDSGGYAAFKPQKGVTYGSRCLGPYKIPHGHIDSYVVYTNQVPCGSMRAPGDPQSIFAAEVQIDLIARELGMDPLEFREKNLVQDGDASPMGHYWQNIMGLRTMDAAVKEAGYRSEKLQTPGKLTGRGMAVCERHVGAGSSTVRASIDSDGIVTLFTALPDTGSGFYTVLRQILGQELGVAYDEIELENWSTDDVAFETGVGGSRVTHVAGQAVYRAAQELKRQLVTVAADSFGWPEDETSFSQGQMTAPDQTPVRLGDMVSRSGGRLEVDHTYDSERDEDITVFCVQIAEVDVDVETGQVQLTKFTTAHDVGTILNPLGHQSQIDGTVMQGIGYALTEELQLDDGHVTTLSMGEYKIPTMLDMPELRTVLVESESGGPTPYGGKSIGEQGISSVAPAIVNAILDATGVSITEIPVSSEKLFRAMEERAIIS</sequence>
<name>A0A381RUS1_9ZZZZ</name>
<dbReference type="InterPro" id="IPR046867">
    <property type="entry name" value="AldOxase/xan_DH_MoCoBD2"/>
</dbReference>
<dbReference type="Pfam" id="PF01315">
    <property type="entry name" value="Ald_Xan_dh_C"/>
    <property type="match status" value="1"/>
</dbReference>
<evidence type="ECO:0000256" key="1">
    <source>
        <dbReference type="SAM" id="MobiDB-lite"/>
    </source>
</evidence>
<dbReference type="SUPFAM" id="SSF56003">
    <property type="entry name" value="Molybdenum cofactor-binding domain"/>
    <property type="match status" value="1"/>
</dbReference>
<dbReference type="GO" id="GO:0005506">
    <property type="term" value="F:iron ion binding"/>
    <property type="evidence" value="ECO:0007669"/>
    <property type="project" value="InterPro"/>
</dbReference>
<dbReference type="Pfam" id="PF02738">
    <property type="entry name" value="MoCoBD_1"/>
    <property type="match status" value="1"/>
</dbReference>
<dbReference type="PANTHER" id="PTHR11908">
    <property type="entry name" value="XANTHINE DEHYDROGENASE"/>
    <property type="match status" value="1"/>
</dbReference>
<feature type="domain" description="Aldehyde oxidase/xanthine dehydrogenase a/b hammerhead" evidence="2">
    <location>
        <begin position="22"/>
        <end position="130"/>
    </location>
</feature>
<gene>
    <name evidence="3" type="ORF">METZ01_LOCUS48489</name>
</gene>
<feature type="compositionally biased region" description="Polar residues" evidence="1">
    <location>
        <begin position="560"/>
        <end position="570"/>
    </location>
</feature>
<organism evidence="3">
    <name type="scientific">marine metagenome</name>
    <dbReference type="NCBI Taxonomy" id="408172"/>
    <lineage>
        <taxon>unclassified sequences</taxon>
        <taxon>metagenomes</taxon>
        <taxon>ecological metagenomes</taxon>
    </lineage>
</organism>
<dbReference type="InterPro" id="IPR016208">
    <property type="entry name" value="Ald_Oxase/xanthine_DH-like"/>
</dbReference>
<reference evidence="3" key="1">
    <citation type="submission" date="2018-05" db="EMBL/GenBank/DDBJ databases">
        <authorList>
            <person name="Lanie J.A."/>
            <person name="Ng W.-L."/>
            <person name="Kazmierczak K.M."/>
            <person name="Andrzejewski T.M."/>
            <person name="Davidsen T.M."/>
            <person name="Wayne K.J."/>
            <person name="Tettelin H."/>
            <person name="Glass J.I."/>
            <person name="Rusch D."/>
            <person name="Podicherti R."/>
            <person name="Tsui H.-C.T."/>
            <person name="Winkler M.E."/>
        </authorList>
    </citation>
    <scope>NUCLEOTIDE SEQUENCE</scope>
</reference>
<evidence type="ECO:0000259" key="2">
    <source>
        <dbReference type="SMART" id="SM01008"/>
    </source>
</evidence>
<dbReference type="AlphaFoldDB" id="A0A381RUS1"/>
<dbReference type="SUPFAM" id="SSF54665">
    <property type="entry name" value="CO dehydrogenase molybdoprotein N-domain-like"/>
    <property type="match status" value="1"/>
</dbReference>
<dbReference type="PANTHER" id="PTHR11908:SF157">
    <property type="entry name" value="XANTHINE DEHYDROGENASE SUBUNIT D-RELATED"/>
    <property type="match status" value="1"/>
</dbReference>